<gene>
    <name evidence="2" type="ORF">WR25_21845</name>
</gene>
<dbReference type="EMBL" id="LIAE01006513">
    <property type="protein sequence ID" value="PAV88556.1"/>
    <property type="molecule type" value="Genomic_DNA"/>
</dbReference>
<sequence length="141" mass="15998">MFDQADPKKEKSKKADDEMKKCSTKMTSAKGLARLKKVETRRMPIQGQMAVLVNDAQLCELQIQQSYSNGEQKIENRRETPKIRGEEENEFINSLVSEVMTQFNEVDQSTFEFVLRVDRTGDGSAALRIEILRKNAAVPSA</sequence>
<name>A0A2A2LQQ1_9BILA</name>
<evidence type="ECO:0000313" key="2">
    <source>
        <dbReference type="EMBL" id="PAV88556.1"/>
    </source>
</evidence>
<evidence type="ECO:0000313" key="3">
    <source>
        <dbReference type="Proteomes" id="UP000218231"/>
    </source>
</evidence>
<reference evidence="2 3" key="1">
    <citation type="journal article" date="2017" name="Curr. Biol.">
        <title>Genome architecture and evolution of a unichromosomal asexual nematode.</title>
        <authorList>
            <person name="Fradin H."/>
            <person name="Zegar C."/>
            <person name="Gutwein M."/>
            <person name="Lucas J."/>
            <person name="Kovtun M."/>
            <person name="Corcoran D."/>
            <person name="Baugh L.R."/>
            <person name="Kiontke K."/>
            <person name="Gunsalus K."/>
            <person name="Fitch D.H."/>
            <person name="Piano F."/>
        </authorList>
    </citation>
    <scope>NUCLEOTIDE SEQUENCE [LARGE SCALE GENOMIC DNA]</scope>
    <source>
        <strain evidence="2">PF1309</strain>
    </source>
</reference>
<organism evidence="2 3">
    <name type="scientific">Diploscapter pachys</name>
    <dbReference type="NCBI Taxonomy" id="2018661"/>
    <lineage>
        <taxon>Eukaryota</taxon>
        <taxon>Metazoa</taxon>
        <taxon>Ecdysozoa</taxon>
        <taxon>Nematoda</taxon>
        <taxon>Chromadorea</taxon>
        <taxon>Rhabditida</taxon>
        <taxon>Rhabditina</taxon>
        <taxon>Rhabditomorpha</taxon>
        <taxon>Rhabditoidea</taxon>
        <taxon>Rhabditidae</taxon>
        <taxon>Diploscapter</taxon>
    </lineage>
</organism>
<protein>
    <submittedName>
        <fullName evidence="2">Uncharacterized protein</fullName>
    </submittedName>
</protein>
<dbReference type="Proteomes" id="UP000218231">
    <property type="component" value="Unassembled WGS sequence"/>
</dbReference>
<evidence type="ECO:0000256" key="1">
    <source>
        <dbReference type="SAM" id="MobiDB-lite"/>
    </source>
</evidence>
<accession>A0A2A2LQQ1</accession>
<feature type="compositionally biased region" description="Basic and acidic residues" evidence="1">
    <location>
        <begin position="1"/>
        <end position="21"/>
    </location>
</feature>
<dbReference type="AlphaFoldDB" id="A0A2A2LQQ1"/>
<proteinExistence type="predicted"/>
<keyword evidence="3" id="KW-1185">Reference proteome</keyword>
<comment type="caution">
    <text evidence="2">The sequence shown here is derived from an EMBL/GenBank/DDBJ whole genome shotgun (WGS) entry which is preliminary data.</text>
</comment>
<feature type="region of interest" description="Disordered" evidence="1">
    <location>
        <begin position="1"/>
        <end position="24"/>
    </location>
</feature>